<reference evidence="4" key="1">
    <citation type="submission" date="2024-04" db="EMBL/GenBank/DDBJ databases">
        <authorList>
            <person name="Shaw F."/>
            <person name="Minotto A."/>
        </authorList>
    </citation>
    <scope>NUCLEOTIDE SEQUENCE [LARGE SCALE GENOMIC DNA]</scope>
</reference>
<evidence type="ECO:0000259" key="2">
    <source>
        <dbReference type="Pfam" id="PF07110"/>
    </source>
</evidence>
<dbReference type="EMBL" id="OZ037947">
    <property type="protein sequence ID" value="CAL1706709.1"/>
    <property type="molecule type" value="Genomic_DNA"/>
</dbReference>
<dbReference type="InterPro" id="IPR011008">
    <property type="entry name" value="Dimeric_a/b-barrel"/>
</dbReference>
<dbReference type="Gene3D" id="3.30.70.100">
    <property type="match status" value="1"/>
</dbReference>
<evidence type="ECO:0000313" key="4">
    <source>
        <dbReference type="Proteomes" id="UP001497453"/>
    </source>
</evidence>
<evidence type="ECO:0000256" key="1">
    <source>
        <dbReference type="ARBA" id="ARBA00005986"/>
    </source>
</evidence>
<gene>
    <name evidence="3" type="ORF">GFSPODELE1_LOCUS6007</name>
</gene>
<name>A0ABP1DIC0_9APHY</name>
<organism evidence="3 4">
    <name type="scientific">Somion occarium</name>
    <dbReference type="NCBI Taxonomy" id="3059160"/>
    <lineage>
        <taxon>Eukaryota</taxon>
        <taxon>Fungi</taxon>
        <taxon>Dikarya</taxon>
        <taxon>Basidiomycota</taxon>
        <taxon>Agaricomycotina</taxon>
        <taxon>Agaricomycetes</taxon>
        <taxon>Polyporales</taxon>
        <taxon>Cerrenaceae</taxon>
        <taxon>Somion</taxon>
    </lineage>
</organism>
<feature type="domain" description="EthD" evidence="2">
    <location>
        <begin position="22"/>
        <end position="118"/>
    </location>
</feature>
<comment type="similarity">
    <text evidence="1">Belongs to the tpcK family.</text>
</comment>
<dbReference type="SUPFAM" id="SSF54909">
    <property type="entry name" value="Dimeric alpha+beta barrel"/>
    <property type="match status" value="1"/>
</dbReference>
<dbReference type="Proteomes" id="UP001497453">
    <property type="component" value="Chromosome 4"/>
</dbReference>
<sequence>MSGSQVTIRKDRVRLIALFYPKKDMSFEQFSKYWLEVHGPLFLSLEIVHKNILKYEQMHFDPKPNQLLSEGGPVMAPVPYYGMAIFEGESFEKIFEVFNHPEYQKVVLPDEERFFDKSRSLVIAGELATPLDRV</sequence>
<evidence type="ECO:0000313" key="3">
    <source>
        <dbReference type="EMBL" id="CAL1706709.1"/>
    </source>
</evidence>
<keyword evidence="4" id="KW-1185">Reference proteome</keyword>
<protein>
    <recommendedName>
        <fullName evidence="2">EthD domain-containing protein</fullName>
    </recommendedName>
</protein>
<dbReference type="Pfam" id="PF07110">
    <property type="entry name" value="EthD"/>
    <property type="match status" value="1"/>
</dbReference>
<proteinExistence type="inferred from homology"/>
<dbReference type="InterPro" id="IPR009799">
    <property type="entry name" value="EthD_dom"/>
</dbReference>
<accession>A0ABP1DIC0</accession>